<sequence>MDATDQSNLLSSITLMKELKSLIKNEAQALFSIQHPTNHGYDVILSKTHGGAGYEYEARLIVYTARSAGERYSEWMLLLVNPCLCESPVDAMADLLEGVYERAGRMVEGVKKGNVFRGGVE</sequence>
<gene>
    <name evidence="1" type="ORF">EKO04_005979</name>
</gene>
<dbReference type="EMBL" id="RZGK01000010">
    <property type="protein sequence ID" value="KAF9696119.1"/>
    <property type="molecule type" value="Genomic_DNA"/>
</dbReference>
<evidence type="ECO:0000313" key="2">
    <source>
        <dbReference type="Proteomes" id="UP000651452"/>
    </source>
</evidence>
<reference evidence="1" key="1">
    <citation type="submission" date="2018-12" db="EMBL/GenBank/DDBJ databases">
        <authorList>
            <person name="Syme R.A."/>
            <person name="Farfan-Caceres L."/>
            <person name="Lichtenzveig J."/>
        </authorList>
    </citation>
    <scope>NUCLEOTIDE SEQUENCE</scope>
    <source>
        <strain evidence="1">Al4</strain>
    </source>
</reference>
<keyword evidence="2" id="KW-1185">Reference proteome</keyword>
<name>A0A8H7J3C9_9PLEO</name>
<protein>
    <submittedName>
        <fullName evidence="1">Uncharacterized protein</fullName>
    </submittedName>
</protein>
<dbReference type="OrthoDB" id="3775012at2759"/>
<evidence type="ECO:0000313" key="1">
    <source>
        <dbReference type="EMBL" id="KAF9696119.1"/>
    </source>
</evidence>
<organism evidence="1 2">
    <name type="scientific">Ascochyta lentis</name>
    <dbReference type="NCBI Taxonomy" id="205686"/>
    <lineage>
        <taxon>Eukaryota</taxon>
        <taxon>Fungi</taxon>
        <taxon>Dikarya</taxon>
        <taxon>Ascomycota</taxon>
        <taxon>Pezizomycotina</taxon>
        <taxon>Dothideomycetes</taxon>
        <taxon>Pleosporomycetidae</taxon>
        <taxon>Pleosporales</taxon>
        <taxon>Pleosporineae</taxon>
        <taxon>Didymellaceae</taxon>
        <taxon>Ascochyta</taxon>
    </lineage>
</organism>
<proteinExistence type="predicted"/>
<dbReference type="Proteomes" id="UP000651452">
    <property type="component" value="Unassembled WGS sequence"/>
</dbReference>
<reference evidence="1" key="2">
    <citation type="submission" date="2020-09" db="EMBL/GenBank/DDBJ databases">
        <title>Reference genome assembly for Australian Ascochyta lentis isolate Al4.</title>
        <authorList>
            <person name="Lee R.C."/>
            <person name="Farfan-Caceres L.M."/>
            <person name="Debler J.W."/>
            <person name="Williams A.H."/>
            <person name="Henares B.M."/>
        </authorList>
    </citation>
    <scope>NUCLEOTIDE SEQUENCE</scope>
    <source>
        <strain evidence="1">Al4</strain>
    </source>
</reference>
<comment type="caution">
    <text evidence="1">The sequence shown here is derived from an EMBL/GenBank/DDBJ whole genome shotgun (WGS) entry which is preliminary data.</text>
</comment>
<accession>A0A8H7J3C9</accession>
<dbReference type="AlphaFoldDB" id="A0A8H7J3C9"/>